<feature type="transmembrane region" description="Helical" evidence="10">
    <location>
        <begin position="115"/>
        <end position="138"/>
    </location>
</feature>
<feature type="transmembrane region" description="Helical" evidence="10">
    <location>
        <begin position="55"/>
        <end position="72"/>
    </location>
</feature>
<evidence type="ECO:0000256" key="5">
    <source>
        <dbReference type="ARBA" id="ARBA00022692"/>
    </source>
</evidence>
<dbReference type="PIRSF" id="PIRSF016661">
    <property type="entry name" value="BioY"/>
    <property type="match status" value="1"/>
</dbReference>
<evidence type="ECO:0000256" key="6">
    <source>
        <dbReference type="ARBA" id="ARBA00022989"/>
    </source>
</evidence>
<keyword evidence="7 8" id="KW-0472">Membrane</keyword>
<evidence type="ECO:0000256" key="4">
    <source>
        <dbReference type="ARBA" id="ARBA00022475"/>
    </source>
</evidence>
<feature type="transmembrane region" description="Helical" evidence="10">
    <location>
        <begin position="30"/>
        <end position="48"/>
    </location>
</feature>
<sequence length="205" mass="21889">MKLTLRGVIFSALFAAFLVLFSFFKISLPVSPVPITLQTLAVMLAGGLLGARYGFLSMALVVVLTALGFPMLHGSGGIGIVLGPTGGFIMIWPFSALLIGLILPRIRVKNGVIGFISTFLVLEIFGSLLLYLAGVPWLMYKVPAYTFATAMVQGCYPFLIGDAIKAAVAAFIVASVRQIFPPQRLTGSSSHSIIQQDSKRDTFAS</sequence>
<dbReference type="GO" id="GO:0005886">
    <property type="term" value="C:plasma membrane"/>
    <property type="evidence" value="ECO:0007669"/>
    <property type="project" value="UniProtKB-SubCell"/>
</dbReference>
<dbReference type="GO" id="GO:0015225">
    <property type="term" value="F:biotin transmembrane transporter activity"/>
    <property type="evidence" value="ECO:0007669"/>
    <property type="project" value="UniProtKB-UniRule"/>
</dbReference>
<dbReference type="STRING" id="1469647.BC351_19680"/>
<comment type="similarity">
    <text evidence="2 8">Belongs to the BioY family.</text>
</comment>
<accession>A0A1V4HPA0</accession>
<dbReference type="InterPro" id="IPR003784">
    <property type="entry name" value="BioY"/>
</dbReference>
<dbReference type="Pfam" id="PF02632">
    <property type="entry name" value="BioY"/>
    <property type="match status" value="1"/>
</dbReference>
<evidence type="ECO:0000313" key="12">
    <source>
        <dbReference type="Proteomes" id="UP000190626"/>
    </source>
</evidence>
<evidence type="ECO:0000256" key="3">
    <source>
        <dbReference type="ARBA" id="ARBA00022448"/>
    </source>
</evidence>
<feature type="transmembrane region" description="Helical" evidence="10">
    <location>
        <begin position="158"/>
        <end position="176"/>
    </location>
</feature>
<dbReference type="RefSeq" id="WP_079410420.1">
    <property type="nucleotide sequence ID" value="NZ_MBTG01000006.1"/>
</dbReference>
<dbReference type="Proteomes" id="UP000190626">
    <property type="component" value="Unassembled WGS sequence"/>
</dbReference>
<name>A0A1V4HPA0_9BACL</name>
<feature type="transmembrane region" description="Helical" evidence="10">
    <location>
        <begin position="7"/>
        <end position="24"/>
    </location>
</feature>
<reference evidence="12" key="1">
    <citation type="submission" date="2016-07" db="EMBL/GenBank/DDBJ databases">
        <authorList>
            <person name="Florea S."/>
            <person name="Webb J.S."/>
            <person name="Jaromczyk J."/>
            <person name="Schardl C.L."/>
        </authorList>
    </citation>
    <scope>NUCLEOTIDE SEQUENCE [LARGE SCALE GENOMIC DNA]</scope>
    <source>
        <strain evidence="12">CY1</strain>
    </source>
</reference>
<evidence type="ECO:0000313" key="11">
    <source>
        <dbReference type="EMBL" id="OPH59704.1"/>
    </source>
</evidence>
<keyword evidence="12" id="KW-1185">Reference proteome</keyword>
<comment type="subcellular location">
    <subcellularLocation>
        <location evidence="1 8">Cell membrane</location>
        <topology evidence="1 8">Multi-pass membrane protein</topology>
    </subcellularLocation>
</comment>
<feature type="transmembrane region" description="Helical" evidence="10">
    <location>
        <begin position="78"/>
        <end position="103"/>
    </location>
</feature>
<evidence type="ECO:0000256" key="7">
    <source>
        <dbReference type="ARBA" id="ARBA00023136"/>
    </source>
</evidence>
<organism evidence="11 12">
    <name type="scientific">Paenibacillus ferrarius</name>
    <dbReference type="NCBI Taxonomy" id="1469647"/>
    <lineage>
        <taxon>Bacteria</taxon>
        <taxon>Bacillati</taxon>
        <taxon>Bacillota</taxon>
        <taxon>Bacilli</taxon>
        <taxon>Bacillales</taxon>
        <taxon>Paenibacillaceae</taxon>
        <taxon>Paenibacillus</taxon>
    </lineage>
</organism>
<dbReference type="PANTHER" id="PTHR34295">
    <property type="entry name" value="BIOTIN TRANSPORTER BIOY"/>
    <property type="match status" value="1"/>
</dbReference>
<dbReference type="Gene3D" id="1.10.1760.20">
    <property type="match status" value="1"/>
</dbReference>
<evidence type="ECO:0000256" key="8">
    <source>
        <dbReference type="PIRNR" id="PIRNR016661"/>
    </source>
</evidence>
<dbReference type="EMBL" id="MBTG01000006">
    <property type="protein sequence ID" value="OPH59704.1"/>
    <property type="molecule type" value="Genomic_DNA"/>
</dbReference>
<evidence type="ECO:0000256" key="2">
    <source>
        <dbReference type="ARBA" id="ARBA00010692"/>
    </source>
</evidence>
<keyword evidence="5 10" id="KW-0812">Transmembrane</keyword>
<evidence type="ECO:0000256" key="10">
    <source>
        <dbReference type="SAM" id="Phobius"/>
    </source>
</evidence>
<protein>
    <recommendedName>
        <fullName evidence="8">Biotin transporter</fullName>
    </recommendedName>
</protein>
<keyword evidence="3 8" id="KW-0813">Transport</keyword>
<feature type="region of interest" description="Disordered" evidence="9">
    <location>
        <begin position="186"/>
        <end position="205"/>
    </location>
</feature>
<dbReference type="OrthoDB" id="9803495at2"/>
<evidence type="ECO:0000256" key="9">
    <source>
        <dbReference type="SAM" id="MobiDB-lite"/>
    </source>
</evidence>
<keyword evidence="4 8" id="KW-1003">Cell membrane</keyword>
<dbReference type="PANTHER" id="PTHR34295:SF4">
    <property type="entry name" value="BIOTIN TRANSPORTER BIOY-RELATED"/>
    <property type="match status" value="1"/>
</dbReference>
<comment type="caution">
    <text evidence="11">The sequence shown here is derived from an EMBL/GenBank/DDBJ whole genome shotgun (WGS) entry which is preliminary data.</text>
</comment>
<feature type="compositionally biased region" description="Polar residues" evidence="9">
    <location>
        <begin position="186"/>
        <end position="196"/>
    </location>
</feature>
<proteinExistence type="inferred from homology"/>
<keyword evidence="6 10" id="KW-1133">Transmembrane helix</keyword>
<evidence type="ECO:0000256" key="1">
    <source>
        <dbReference type="ARBA" id="ARBA00004651"/>
    </source>
</evidence>
<gene>
    <name evidence="11" type="ORF">BC351_19680</name>
</gene>
<dbReference type="AlphaFoldDB" id="A0A1V4HPA0"/>